<feature type="compositionally biased region" description="Basic and acidic residues" evidence="1">
    <location>
        <begin position="1"/>
        <end position="11"/>
    </location>
</feature>
<keyword evidence="3" id="KW-1185">Reference proteome</keyword>
<dbReference type="RefSeq" id="WP_338737080.1">
    <property type="nucleotide sequence ID" value="NZ_CP146612.1"/>
</dbReference>
<feature type="region of interest" description="Disordered" evidence="1">
    <location>
        <begin position="1"/>
        <end position="46"/>
    </location>
</feature>
<dbReference type="Proteomes" id="UP001375370">
    <property type="component" value="Chromosome"/>
</dbReference>
<dbReference type="EMBL" id="CP146612">
    <property type="protein sequence ID" value="WWX24950.1"/>
    <property type="molecule type" value="Genomic_DNA"/>
</dbReference>
<protein>
    <submittedName>
        <fullName evidence="2">Uncharacterized protein</fullName>
    </submittedName>
</protein>
<evidence type="ECO:0000313" key="3">
    <source>
        <dbReference type="Proteomes" id="UP001375370"/>
    </source>
</evidence>
<proteinExistence type="predicted"/>
<sequence>MGQRDKSGREQKKVKKDTKQSGVTSEFIPPPPPVEVIKKGKKLKGV</sequence>
<accession>A0ABZ2J207</accession>
<evidence type="ECO:0000313" key="2">
    <source>
        <dbReference type="EMBL" id="WWX24950.1"/>
    </source>
</evidence>
<name>A0ABZ2J207_9CHLR</name>
<organism evidence="2 3">
    <name type="scientific">Candidatus Dehalogenimonas loeffleri</name>
    <dbReference type="NCBI Taxonomy" id="3127115"/>
    <lineage>
        <taxon>Bacteria</taxon>
        <taxon>Bacillati</taxon>
        <taxon>Chloroflexota</taxon>
        <taxon>Dehalococcoidia</taxon>
        <taxon>Dehalococcoidales</taxon>
        <taxon>Dehalococcoidaceae</taxon>
        <taxon>Dehalogenimonas</taxon>
    </lineage>
</organism>
<gene>
    <name evidence="2" type="ORF">V8247_06730</name>
</gene>
<reference evidence="2 3" key="1">
    <citation type="submission" date="2024-03" db="EMBL/GenBank/DDBJ databases">
        <title>A Dehalogenimonas Isolated from Estuarine Sediments Dihaloeliminates Chlorinated Alkanes.</title>
        <authorList>
            <person name="Yang Y."/>
            <person name="Wang H."/>
        </authorList>
    </citation>
    <scope>NUCLEOTIDE SEQUENCE [LARGE SCALE GENOMIC DNA]</scope>
    <source>
        <strain evidence="2 3">W</strain>
    </source>
</reference>
<evidence type="ECO:0000256" key="1">
    <source>
        <dbReference type="SAM" id="MobiDB-lite"/>
    </source>
</evidence>